<proteinExistence type="inferred from homology"/>
<comment type="pathway">
    <text evidence="14">Phospholipid metabolism; phosphatidylethanolamine biosynthesis.</text>
</comment>
<dbReference type="Proteomes" id="UP000759131">
    <property type="component" value="Unassembled WGS sequence"/>
</dbReference>
<dbReference type="OrthoDB" id="4330at2759"/>
<evidence type="ECO:0000256" key="6">
    <source>
        <dbReference type="ARBA" id="ARBA00022793"/>
    </source>
</evidence>
<evidence type="ECO:0000256" key="7">
    <source>
        <dbReference type="ARBA" id="ARBA00022989"/>
    </source>
</evidence>
<gene>
    <name evidence="16" type="ORF">OSB1V03_LOCUS10486</name>
</gene>
<keyword evidence="7" id="KW-1133">Transmembrane helix</keyword>
<evidence type="ECO:0000256" key="2">
    <source>
        <dbReference type="ARBA" id="ARBA00005189"/>
    </source>
</evidence>
<keyword evidence="6" id="KW-0210">Decarboxylase</keyword>
<dbReference type="EMBL" id="CAJPIZ010007704">
    <property type="protein sequence ID" value="CAG2110503.1"/>
    <property type="molecule type" value="Genomic_DNA"/>
</dbReference>
<comment type="function">
    <text evidence="15">Catalyzes the formation of phosphatidylethanolamine (PtdEtn) from phosphatidylserine (PtdSer). Plays a central role in phospholipid metabolism and in the interorganelle trafficking of phosphatidylserine. May be involved in lipid droplet biogenesis at the endoplasmic reticulum membrane.</text>
</comment>
<accession>A0A7R9Q2P8</accession>
<dbReference type="EC" id="4.1.1.65" evidence="3"/>
<dbReference type="EMBL" id="OC862279">
    <property type="protein sequence ID" value="CAD7630073.1"/>
    <property type="molecule type" value="Genomic_DNA"/>
</dbReference>
<keyword evidence="5" id="KW-0812">Transmembrane</keyword>
<dbReference type="GO" id="GO:0004609">
    <property type="term" value="F:phosphatidylserine decarboxylase activity"/>
    <property type="evidence" value="ECO:0007669"/>
    <property type="project" value="UniProtKB-EC"/>
</dbReference>
<evidence type="ECO:0000313" key="17">
    <source>
        <dbReference type="Proteomes" id="UP000759131"/>
    </source>
</evidence>
<dbReference type="InterPro" id="IPR033177">
    <property type="entry name" value="PSD-B"/>
</dbReference>
<dbReference type="UniPathway" id="UPA00558">
    <property type="reaction ID" value="UER00616"/>
</dbReference>
<evidence type="ECO:0000256" key="5">
    <source>
        <dbReference type="ARBA" id="ARBA00022692"/>
    </source>
</evidence>
<keyword evidence="12" id="KW-1208">Phospholipid metabolism</keyword>
<keyword evidence="10" id="KW-0594">Phospholipid biosynthesis</keyword>
<sequence>FITRKDGSIWTDTAGVSLPPVFSHHTTSVDNFNRDNYGLKSQLKQLSKDSLWSSLTRKRGILPSNPLNREALDFFNSLYLTSVIVVTLLAYNRYKQNHWLFGTKTDIEFNFHTINETKLHRVNHYVSDIEISLYCLLPLRTMSRIWGQINSIPLPVSMRKVVINGYIKSFGCNLDEALDTDLTNYKNLSEFFRRSLRPGVRPIHPAPGVVSPADGTVLHFGQVWDGRIEQVKGITYSLRKFLGPQIWCPTQDSPIDYQRRLLLNNSPSNPTALYSCVVYLSPGDYHRFHSPADWSVDYRRHFAGHLLSVNPGVVRLFPQLFTLNERVVYSGRWPYGYFSMTAVGATAVGTVRVYFDEDLVTNERQWTTGDYQDRGFTDRVDMVKGGDFGEFNLGSTIVLIFEAPVGMEFHVSAGQRVKYGELLAKI</sequence>
<dbReference type="PANTHER" id="PTHR10067">
    <property type="entry name" value="PHOSPHATIDYLSERINE DECARBOXYLASE"/>
    <property type="match status" value="1"/>
</dbReference>
<evidence type="ECO:0000256" key="14">
    <source>
        <dbReference type="ARBA" id="ARBA00024326"/>
    </source>
</evidence>
<evidence type="ECO:0000256" key="11">
    <source>
        <dbReference type="ARBA" id="ARBA00023239"/>
    </source>
</evidence>
<comment type="cofactor">
    <cofactor evidence="1">
        <name>pyruvate</name>
        <dbReference type="ChEBI" id="CHEBI:15361"/>
    </cofactor>
</comment>
<dbReference type="InterPro" id="IPR033661">
    <property type="entry name" value="PSD_type1_euk"/>
</dbReference>
<evidence type="ECO:0000313" key="16">
    <source>
        <dbReference type="EMBL" id="CAD7630073.1"/>
    </source>
</evidence>
<keyword evidence="9" id="KW-0472">Membrane</keyword>
<dbReference type="AlphaFoldDB" id="A0A7R9Q2P8"/>
<keyword evidence="11" id="KW-0456">Lyase</keyword>
<evidence type="ECO:0000256" key="12">
    <source>
        <dbReference type="ARBA" id="ARBA00023264"/>
    </source>
</evidence>
<protein>
    <recommendedName>
        <fullName evidence="3">phosphatidylserine decarboxylase</fullName>
        <ecNumber evidence="3">4.1.1.65</ecNumber>
    </recommendedName>
</protein>
<dbReference type="HAMAP" id="MF_03208">
    <property type="entry name" value="PS_decarb_PSD_B_type1_euk"/>
    <property type="match status" value="1"/>
</dbReference>
<evidence type="ECO:0000256" key="15">
    <source>
        <dbReference type="ARBA" id="ARBA00045136"/>
    </source>
</evidence>
<dbReference type="InterPro" id="IPR003817">
    <property type="entry name" value="PS_Dcarbxylase"/>
</dbReference>
<dbReference type="GO" id="GO:0005739">
    <property type="term" value="C:mitochondrion"/>
    <property type="evidence" value="ECO:0007669"/>
    <property type="project" value="InterPro"/>
</dbReference>
<evidence type="ECO:0000256" key="9">
    <source>
        <dbReference type="ARBA" id="ARBA00023136"/>
    </source>
</evidence>
<dbReference type="PANTHER" id="PTHR10067:SF6">
    <property type="entry name" value="PHOSPHATIDYLSERINE DECARBOXYLASE PROENZYME, MITOCHONDRIAL"/>
    <property type="match status" value="1"/>
</dbReference>
<keyword evidence="17" id="KW-1185">Reference proteome</keyword>
<evidence type="ECO:0000256" key="1">
    <source>
        <dbReference type="ARBA" id="ARBA00001928"/>
    </source>
</evidence>
<organism evidence="16">
    <name type="scientific">Medioppia subpectinata</name>
    <dbReference type="NCBI Taxonomy" id="1979941"/>
    <lineage>
        <taxon>Eukaryota</taxon>
        <taxon>Metazoa</taxon>
        <taxon>Ecdysozoa</taxon>
        <taxon>Arthropoda</taxon>
        <taxon>Chelicerata</taxon>
        <taxon>Arachnida</taxon>
        <taxon>Acari</taxon>
        <taxon>Acariformes</taxon>
        <taxon>Sarcoptiformes</taxon>
        <taxon>Oribatida</taxon>
        <taxon>Brachypylina</taxon>
        <taxon>Oppioidea</taxon>
        <taxon>Oppiidae</taxon>
        <taxon>Medioppia</taxon>
    </lineage>
</organism>
<dbReference type="Pfam" id="PF02666">
    <property type="entry name" value="PS_Dcarbxylase"/>
    <property type="match status" value="1"/>
</dbReference>
<dbReference type="NCBIfam" id="TIGR00163">
    <property type="entry name" value="PS_decarb"/>
    <property type="match status" value="1"/>
</dbReference>
<dbReference type="GO" id="GO:0006646">
    <property type="term" value="P:phosphatidylethanolamine biosynthetic process"/>
    <property type="evidence" value="ECO:0007669"/>
    <property type="project" value="UniProtKB-UniPathway"/>
</dbReference>
<keyword evidence="8" id="KW-0443">Lipid metabolism</keyword>
<evidence type="ECO:0000256" key="13">
    <source>
        <dbReference type="ARBA" id="ARBA00023317"/>
    </source>
</evidence>
<feature type="non-terminal residue" evidence="16">
    <location>
        <position position="1"/>
    </location>
</feature>
<evidence type="ECO:0000256" key="10">
    <source>
        <dbReference type="ARBA" id="ARBA00023209"/>
    </source>
</evidence>
<comment type="pathway">
    <text evidence="2">Lipid metabolism.</text>
</comment>
<keyword evidence="13" id="KW-0670">Pyruvate</keyword>
<evidence type="ECO:0000256" key="8">
    <source>
        <dbReference type="ARBA" id="ARBA00023098"/>
    </source>
</evidence>
<keyword evidence="4" id="KW-0444">Lipid biosynthesis</keyword>
<name>A0A7R9Q2P8_9ACAR</name>
<evidence type="ECO:0000256" key="4">
    <source>
        <dbReference type="ARBA" id="ARBA00022516"/>
    </source>
</evidence>
<evidence type="ECO:0000256" key="3">
    <source>
        <dbReference type="ARBA" id="ARBA00012243"/>
    </source>
</evidence>
<reference evidence="16" key="1">
    <citation type="submission" date="2020-11" db="EMBL/GenBank/DDBJ databases">
        <authorList>
            <person name="Tran Van P."/>
        </authorList>
    </citation>
    <scope>NUCLEOTIDE SEQUENCE</scope>
</reference>